<dbReference type="EMBL" id="CP026243">
    <property type="protein sequence ID" value="AWO95753.1"/>
    <property type="molecule type" value="Genomic_DNA"/>
</dbReference>
<evidence type="ECO:0000313" key="3">
    <source>
        <dbReference type="Proteomes" id="UP000246464"/>
    </source>
</evidence>
<name>A0A2U9AVQ9_SCOMX</name>
<dbReference type="AlphaFoldDB" id="A0A2U9AVQ9"/>
<evidence type="ECO:0000313" key="2">
    <source>
        <dbReference type="EMBL" id="AWO95753.1"/>
    </source>
</evidence>
<organism evidence="2 3">
    <name type="scientific">Scophthalmus maximus</name>
    <name type="common">Turbot</name>
    <name type="synonym">Psetta maxima</name>
    <dbReference type="NCBI Taxonomy" id="52904"/>
    <lineage>
        <taxon>Eukaryota</taxon>
        <taxon>Metazoa</taxon>
        <taxon>Chordata</taxon>
        <taxon>Craniata</taxon>
        <taxon>Vertebrata</taxon>
        <taxon>Euteleostomi</taxon>
        <taxon>Actinopterygii</taxon>
        <taxon>Neopterygii</taxon>
        <taxon>Teleostei</taxon>
        <taxon>Neoteleostei</taxon>
        <taxon>Acanthomorphata</taxon>
        <taxon>Carangaria</taxon>
        <taxon>Pleuronectiformes</taxon>
        <taxon>Pleuronectoidei</taxon>
        <taxon>Scophthalmidae</taxon>
        <taxon>Scophthalmus</taxon>
    </lineage>
</organism>
<accession>A0A2U9AVQ9</accession>
<feature type="compositionally biased region" description="Basic and acidic residues" evidence="1">
    <location>
        <begin position="88"/>
        <end position="101"/>
    </location>
</feature>
<reference evidence="2 3" key="1">
    <citation type="submission" date="2017-12" db="EMBL/GenBank/DDBJ databases">
        <title>Integrating genomic resources of turbot (Scophthalmus maximus) in depth evaluation of genetic and physical mapping variation across individuals.</title>
        <authorList>
            <person name="Martinez P."/>
        </authorList>
    </citation>
    <scope>NUCLEOTIDE SEQUENCE [LARGE SCALE GENOMIC DNA]</scope>
</reference>
<gene>
    <name evidence="2" type="ORF">SMAX5B_002435</name>
</gene>
<evidence type="ECO:0000256" key="1">
    <source>
        <dbReference type="SAM" id="MobiDB-lite"/>
    </source>
</evidence>
<protein>
    <submittedName>
        <fullName evidence="2">Uncharacterized protein</fullName>
    </submittedName>
</protein>
<feature type="compositionally biased region" description="Polar residues" evidence="1">
    <location>
        <begin position="48"/>
        <end position="84"/>
    </location>
</feature>
<dbReference type="Proteomes" id="UP000246464">
    <property type="component" value="Chromosome 1"/>
</dbReference>
<keyword evidence="3" id="KW-1185">Reference proteome</keyword>
<sequence length="101" mass="11256">MLIAATRRSFYIDEKARKIQELSIVLALKILHPPLNALSCQALVSSSPARPRVESQSAGRPSVSRYTKTNTRTHTLTASSSSKLWQDVSRDEGEDERHHGI</sequence>
<proteinExistence type="predicted"/>
<feature type="region of interest" description="Disordered" evidence="1">
    <location>
        <begin position="48"/>
        <end position="101"/>
    </location>
</feature>